<dbReference type="Proteomes" id="UP000619743">
    <property type="component" value="Unassembled WGS sequence"/>
</dbReference>
<comment type="caution">
    <text evidence="7">The sequence shown here is derived from an EMBL/GenBank/DDBJ whole genome shotgun (WGS) entry which is preliminary data.</text>
</comment>
<reference evidence="8" key="1">
    <citation type="journal article" date="2019" name="Int. J. Syst. Evol. Microbiol.">
        <title>The Global Catalogue of Microorganisms (GCM) 10K type strain sequencing project: providing services to taxonomists for standard genome sequencing and annotation.</title>
        <authorList>
            <consortium name="The Broad Institute Genomics Platform"/>
            <consortium name="The Broad Institute Genome Sequencing Center for Infectious Disease"/>
            <person name="Wu L."/>
            <person name="Ma J."/>
        </authorList>
    </citation>
    <scope>NUCLEOTIDE SEQUENCE [LARGE SCALE GENOMIC DNA]</scope>
    <source>
        <strain evidence="8">CGMCC 1.10130</strain>
    </source>
</reference>
<name>A0A8J2XN76_9GAMM</name>
<dbReference type="GO" id="GO:0009245">
    <property type="term" value="P:lipid A biosynthetic process"/>
    <property type="evidence" value="ECO:0007669"/>
    <property type="project" value="TreeGrafter"/>
</dbReference>
<dbReference type="GO" id="GO:0008758">
    <property type="term" value="F:UDP-2,3-diacylglucosamine hydrolase activity"/>
    <property type="evidence" value="ECO:0007669"/>
    <property type="project" value="TreeGrafter"/>
</dbReference>
<keyword evidence="7" id="KW-0378">Hydrolase</keyword>
<evidence type="ECO:0000256" key="2">
    <source>
        <dbReference type="ARBA" id="ARBA00022519"/>
    </source>
</evidence>
<dbReference type="SUPFAM" id="SSF56300">
    <property type="entry name" value="Metallo-dependent phosphatases"/>
    <property type="match status" value="1"/>
</dbReference>
<keyword evidence="1" id="KW-1003">Cell membrane</keyword>
<evidence type="ECO:0000259" key="6">
    <source>
        <dbReference type="Pfam" id="PF00149"/>
    </source>
</evidence>
<dbReference type="EMBL" id="BMDX01000004">
    <property type="protein sequence ID" value="GGA71050.1"/>
    <property type="molecule type" value="Genomic_DNA"/>
</dbReference>
<keyword evidence="2" id="KW-0997">Cell inner membrane</keyword>
<sequence>MQGTTQHYRAIWLSDIHLGYRDCKAEFLLDFLAKTTCDNLFLVGDVVDLWAMKRQLFWPSSHQQVLDALLEKSRQGCNVIYVPGNHDESMRSYHGSVFQGVECHREYTYESLAYGKLLMLHGDEFDGAVKCGRLHHWVGDKGYDLLLFINRWVNRGRAWFGFSYWSAAAYLKKKVKKAEAAIKRFEDAAIREAKRRGVDGVVCGHIHSANMRYEDGTLYLNDGDWVESCTAAVEHVSGEIELLHWSNTQKQIDQLRPELTVVTGRAA</sequence>
<dbReference type="AlphaFoldDB" id="A0A8J2XN76"/>
<dbReference type="RefSeq" id="WP_087504942.1">
    <property type="nucleotide sequence ID" value="NZ_BMDX01000004.1"/>
</dbReference>
<feature type="domain" description="Calcineurin-like phosphoesterase" evidence="6">
    <location>
        <begin position="11"/>
        <end position="208"/>
    </location>
</feature>
<keyword evidence="4" id="KW-0472">Membrane</keyword>
<keyword evidence="5" id="KW-0464">Manganese</keyword>
<dbReference type="InterPro" id="IPR043461">
    <property type="entry name" value="LpxH-like"/>
</dbReference>
<organism evidence="7 8">
    <name type="scientific">Neiella marina</name>
    <dbReference type="NCBI Taxonomy" id="508461"/>
    <lineage>
        <taxon>Bacteria</taxon>
        <taxon>Pseudomonadati</taxon>
        <taxon>Pseudomonadota</taxon>
        <taxon>Gammaproteobacteria</taxon>
        <taxon>Alteromonadales</taxon>
        <taxon>Echinimonadaceae</taxon>
        <taxon>Neiella</taxon>
    </lineage>
</organism>
<dbReference type="GO" id="GO:0046872">
    <property type="term" value="F:metal ion binding"/>
    <property type="evidence" value="ECO:0007669"/>
    <property type="project" value="UniProtKB-KW"/>
</dbReference>
<dbReference type="PANTHER" id="PTHR34990:SF2">
    <property type="entry name" value="BLL8164 PROTEIN"/>
    <property type="match status" value="1"/>
</dbReference>
<evidence type="ECO:0000256" key="3">
    <source>
        <dbReference type="ARBA" id="ARBA00022723"/>
    </source>
</evidence>
<dbReference type="GO" id="GO:0016020">
    <property type="term" value="C:membrane"/>
    <property type="evidence" value="ECO:0007669"/>
    <property type="project" value="GOC"/>
</dbReference>
<dbReference type="InterPro" id="IPR029052">
    <property type="entry name" value="Metallo-depent_PP-like"/>
</dbReference>
<evidence type="ECO:0000256" key="1">
    <source>
        <dbReference type="ARBA" id="ARBA00022475"/>
    </source>
</evidence>
<dbReference type="Gene3D" id="3.60.21.10">
    <property type="match status" value="1"/>
</dbReference>
<keyword evidence="8" id="KW-1185">Reference proteome</keyword>
<dbReference type="PANTHER" id="PTHR34990">
    <property type="entry name" value="UDP-2,3-DIACYLGLUCOSAMINE HYDROLASE-RELATED"/>
    <property type="match status" value="1"/>
</dbReference>
<dbReference type="OrthoDB" id="9802481at2"/>
<evidence type="ECO:0000256" key="5">
    <source>
        <dbReference type="ARBA" id="ARBA00023211"/>
    </source>
</evidence>
<evidence type="ECO:0000313" key="7">
    <source>
        <dbReference type="EMBL" id="GGA71050.1"/>
    </source>
</evidence>
<dbReference type="CDD" id="cd07398">
    <property type="entry name" value="MPP_YbbF-LpxH"/>
    <property type="match status" value="1"/>
</dbReference>
<keyword evidence="3" id="KW-0479">Metal-binding</keyword>
<evidence type="ECO:0000256" key="4">
    <source>
        <dbReference type="ARBA" id="ARBA00023136"/>
    </source>
</evidence>
<gene>
    <name evidence="7" type="ORF">GCM10011369_10980</name>
</gene>
<dbReference type="InterPro" id="IPR004843">
    <property type="entry name" value="Calcineurin-like_PHP"/>
</dbReference>
<accession>A0A8J2XN76</accession>
<protein>
    <submittedName>
        <fullName evidence="7">UDP-2,3-diacylglucosamine hydrolase</fullName>
    </submittedName>
</protein>
<evidence type="ECO:0000313" key="8">
    <source>
        <dbReference type="Proteomes" id="UP000619743"/>
    </source>
</evidence>
<proteinExistence type="predicted"/>
<dbReference type="Pfam" id="PF00149">
    <property type="entry name" value="Metallophos"/>
    <property type="match status" value="1"/>
</dbReference>